<feature type="compositionally biased region" description="Low complexity" evidence="1">
    <location>
        <begin position="46"/>
        <end position="78"/>
    </location>
</feature>
<gene>
    <name evidence="2" type="ORF">SAMN05421644_14715</name>
</gene>
<dbReference type="Pfam" id="PF03646">
    <property type="entry name" value="FlaG"/>
    <property type="match status" value="1"/>
</dbReference>
<evidence type="ECO:0000256" key="1">
    <source>
        <dbReference type="SAM" id="MobiDB-lite"/>
    </source>
</evidence>
<dbReference type="Proteomes" id="UP000198672">
    <property type="component" value="Unassembled WGS sequence"/>
</dbReference>
<keyword evidence="2" id="KW-0282">Flagellum</keyword>
<name>A0A1H3ISI6_ALLWA</name>
<feature type="region of interest" description="Disordered" evidence="1">
    <location>
        <begin position="1"/>
        <end position="78"/>
    </location>
</feature>
<dbReference type="SUPFAM" id="SSF160214">
    <property type="entry name" value="FlaG-like"/>
    <property type="match status" value="1"/>
</dbReference>
<reference evidence="3" key="1">
    <citation type="submission" date="2016-10" db="EMBL/GenBank/DDBJ databases">
        <authorList>
            <person name="Varghese N."/>
            <person name="Submissions S."/>
        </authorList>
    </citation>
    <scope>NUCLEOTIDE SEQUENCE [LARGE SCALE GENOMIC DNA]</scope>
    <source>
        <strain evidence="3">DSM 173</strain>
    </source>
</reference>
<dbReference type="RefSeq" id="WP_245709369.1">
    <property type="nucleotide sequence ID" value="NZ_FNOW01000047.1"/>
</dbReference>
<dbReference type="Gene3D" id="3.30.160.170">
    <property type="entry name" value="FlaG-like"/>
    <property type="match status" value="1"/>
</dbReference>
<dbReference type="PANTHER" id="PTHR37166">
    <property type="entry name" value="PROTEIN FLAG"/>
    <property type="match status" value="1"/>
</dbReference>
<dbReference type="AlphaFoldDB" id="A0A1H3ISI6"/>
<dbReference type="PANTHER" id="PTHR37166:SF1">
    <property type="entry name" value="PROTEIN FLAG"/>
    <property type="match status" value="1"/>
</dbReference>
<evidence type="ECO:0000313" key="3">
    <source>
        <dbReference type="Proteomes" id="UP000198672"/>
    </source>
</evidence>
<dbReference type="InterPro" id="IPR005186">
    <property type="entry name" value="FlaG"/>
</dbReference>
<evidence type="ECO:0000313" key="2">
    <source>
        <dbReference type="EMBL" id="SDY30690.1"/>
    </source>
</evidence>
<dbReference type="STRING" id="61595.SAMN05421644_14715"/>
<dbReference type="InterPro" id="IPR035924">
    <property type="entry name" value="FlaG-like_sf"/>
</dbReference>
<dbReference type="EMBL" id="FNOW01000047">
    <property type="protein sequence ID" value="SDY30690.1"/>
    <property type="molecule type" value="Genomic_DNA"/>
</dbReference>
<keyword evidence="2" id="KW-0966">Cell projection</keyword>
<sequence>MASDPITVSGMTPSVPTPGTAGARAQPGSELPPDLRPNDPSDPAESAALAQNLSQNLLGESANASGGSAGGSSPTGVAATDTATVKELSDAVKKINDMLEKNKRLLTFQLDEDSGQMVVRIVDAQTEEVVRQIPSEETLKFAKYVDEWVGLVGLTFNQQA</sequence>
<protein>
    <submittedName>
        <fullName evidence="2">Flagellar protein FlaG</fullName>
    </submittedName>
</protein>
<proteinExistence type="predicted"/>
<keyword evidence="3" id="KW-1185">Reference proteome</keyword>
<keyword evidence="2" id="KW-0969">Cilium</keyword>
<accession>A0A1H3ISI6</accession>
<organism evidence="2 3">
    <name type="scientific">Allochromatium warmingii</name>
    <name type="common">Chromatium warmingii</name>
    <dbReference type="NCBI Taxonomy" id="61595"/>
    <lineage>
        <taxon>Bacteria</taxon>
        <taxon>Pseudomonadati</taxon>
        <taxon>Pseudomonadota</taxon>
        <taxon>Gammaproteobacteria</taxon>
        <taxon>Chromatiales</taxon>
        <taxon>Chromatiaceae</taxon>
        <taxon>Allochromatium</taxon>
    </lineage>
</organism>